<gene>
    <name evidence="1" type="ORF">GH723_04940</name>
</gene>
<evidence type="ECO:0000313" key="1">
    <source>
        <dbReference type="EMBL" id="QGG94501.1"/>
    </source>
</evidence>
<keyword evidence="2" id="KW-1185">Reference proteome</keyword>
<dbReference type="RefSeq" id="WP_153758607.1">
    <property type="nucleotide sequence ID" value="NZ_CP045851.1"/>
</dbReference>
<accession>A0A5Q2RIU9</accession>
<proteinExistence type="predicted"/>
<sequence length="244" mass="25634">MTQTEARGAGATPPVVAVVASSTSTSLVVHYDGSRPPTALFAAWTGLGWRAPVPASPPRDAIDWATPDPVRGTNHTIRPFAATGTATLDDGQRRDVDDLVGAALDLAAQLGCDVERPVPAEIDLRDGAHPTVDAVVDLTDGPRTLPRAPRRTPRLRRGRGAQARVRATIPTAEVDEVARIVGGWVATLTHEPEDRPDDEAPRSRVTVEVAAADGDAVMRCLAARSTGTPMIEIVTAGARTGADR</sequence>
<dbReference type="EMBL" id="CP045851">
    <property type="protein sequence ID" value="QGG94501.1"/>
    <property type="molecule type" value="Genomic_DNA"/>
</dbReference>
<dbReference type="AlphaFoldDB" id="A0A5Q2RIU9"/>
<organism evidence="1 2">
    <name type="scientific">Actinomarinicola tropica</name>
    <dbReference type="NCBI Taxonomy" id="2789776"/>
    <lineage>
        <taxon>Bacteria</taxon>
        <taxon>Bacillati</taxon>
        <taxon>Actinomycetota</taxon>
        <taxon>Acidimicrobiia</taxon>
        <taxon>Acidimicrobiales</taxon>
        <taxon>Iamiaceae</taxon>
        <taxon>Actinomarinicola</taxon>
    </lineage>
</organism>
<name>A0A5Q2RIU9_9ACTN</name>
<reference evidence="1 2" key="1">
    <citation type="submission" date="2019-11" db="EMBL/GenBank/DDBJ databases">
        <authorList>
            <person name="He Y."/>
        </authorList>
    </citation>
    <scope>NUCLEOTIDE SEQUENCE [LARGE SCALE GENOMIC DNA]</scope>
    <source>
        <strain evidence="1 2">SCSIO 58843</strain>
    </source>
</reference>
<protein>
    <submittedName>
        <fullName evidence="1">Uncharacterized protein</fullName>
    </submittedName>
</protein>
<dbReference type="KEGG" id="atq:GH723_04940"/>
<evidence type="ECO:0000313" key="2">
    <source>
        <dbReference type="Proteomes" id="UP000334019"/>
    </source>
</evidence>
<dbReference type="Proteomes" id="UP000334019">
    <property type="component" value="Chromosome"/>
</dbReference>